<evidence type="ECO:0000256" key="8">
    <source>
        <dbReference type="SAM" id="Coils"/>
    </source>
</evidence>
<keyword evidence="15" id="KW-0547">Nucleotide-binding</keyword>
<dbReference type="SMART" id="SM00387">
    <property type="entry name" value="HATPase_c"/>
    <property type="match status" value="1"/>
</dbReference>
<dbReference type="Pfam" id="PF00072">
    <property type="entry name" value="Response_reg"/>
    <property type="match status" value="1"/>
</dbReference>
<dbReference type="SMART" id="SM00086">
    <property type="entry name" value="PAC"/>
    <property type="match status" value="2"/>
</dbReference>
<keyword evidence="6" id="KW-0418">Kinase</keyword>
<evidence type="ECO:0000313" key="16">
    <source>
        <dbReference type="Proteomes" id="UP001204142"/>
    </source>
</evidence>
<dbReference type="PROSITE" id="PS50112">
    <property type="entry name" value="PAS"/>
    <property type="match status" value="1"/>
</dbReference>
<keyword evidence="15" id="KW-0067">ATP-binding</keyword>
<feature type="modified residue" description="4-aspartylphosphate" evidence="7">
    <location>
        <position position="984"/>
    </location>
</feature>
<dbReference type="PRINTS" id="PR00344">
    <property type="entry name" value="BCTRLSENSOR"/>
</dbReference>
<dbReference type="Pfam" id="PF02518">
    <property type="entry name" value="HATPase_c"/>
    <property type="match status" value="1"/>
</dbReference>
<dbReference type="Pfam" id="PF13426">
    <property type="entry name" value="PAS_9"/>
    <property type="match status" value="1"/>
</dbReference>
<dbReference type="InterPro" id="IPR000014">
    <property type="entry name" value="PAS"/>
</dbReference>
<dbReference type="PROSITE" id="PS51257">
    <property type="entry name" value="PROKAR_LIPOPROTEIN"/>
    <property type="match status" value="1"/>
</dbReference>
<dbReference type="InterPro" id="IPR013656">
    <property type="entry name" value="PAS_4"/>
</dbReference>
<dbReference type="InterPro" id="IPR013655">
    <property type="entry name" value="PAS_fold_3"/>
</dbReference>
<dbReference type="InterPro" id="IPR036097">
    <property type="entry name" value="HisK_dim/P_sf"/>
</dbReference>
<evidence type="ECO:0000256" key="1">
    <source>
        <dbReference type="ARBA" id="ARBA00000085"/>
    </source>
</evidence>
<dbReference type="InterPro" id="IPR003660">
    <property type="entry name" value="HAMP_dom"/>
</dbReference>
<keyword evidence="16" id="KW-1185">Reference proteome</keyword>
<evidence type="ECO:0000313" key="15">
    <source>
        <dbReference type="EMBL" id="MCQ8897337.1"/>
    </source>
</evidence>
<comment type="catalytic activity">
    <reaction evidence="1">
        <text>ATP + protein L-histidine = ADP + protein N-phospho-L-histidine.</text>
        <dbReference type="EC" id="2.7.13.3"/>
    </reaction>
</comment>
<dbReference type="SMART" id="SM00388">
    <property type="entry name" value="HisKA"/>
    <property type="match status" value="1"/>
</dbReference>
<evidence type="ECO:0000256" key="4">
    <source>
        <dbReference type="ARBA" id="ARBA00022553"/>
    </source>
</evidence>
<dbReference type="EMBL" id="JANIGO010000004">
    <property type="protein sequence ID" value="MCQ8897337.1"/>
    <property type="molecule type" value="Genomic_DNA"/>
</dbReference>
<evidence type="ECO:0000259" key="11">
    <source>
        <dbReference type="PROSITE" id="PS50110"/>
    </source>
</evidence>
<dbReference type="CDD" id="cd16922">
    <property type="entry name" value="HATPase_EvgS-ArcB-TorS-like"/>
    <property type="match status" value="1"/>
</dbReference>
<feature type="transmembrane region" description="Helical" evidence="9">
    <location>
        <begin position="170"/>
        <end position="190"/>
    </location>
</feature>
<dbReference type="CDD" id="cd00130">
    <property type="entry name" value="PAS"/>
    <property type="match status" value="1"/>
</dbReference>
<dbReference type="InterPro" id="IPR005467">
    <property type="entry name" value="His_kinase_dom"/>
</dbReference>
<dbReference type="InterPro" id="IPR004358">
    <property type="entry name" value="Sig_transdc_His_kin-like_C"/>
</dbReference>
<dbReference type="NCBIfam" id="TIGR00229">
    <property type="entry name" value="sensory_box"/>
    <property type="match status" value="1"/>
</dbReference>
<keyword evidence="9" id="KW-1133">Transmembrane helix</keyword>
<feature type="domain" description="PAC" evidence="13">
    <location>
        <begin position="486"/>
        <end position="538"/>
    </location>
</feature>
<evidence type="ECO:0000259" key="13">
    <source>
        <dbReference type="PROSITE" id="PS50113"/>
    </source>
</evidence>
<reference evidence="15 16" key="1">
    <citation type="submission" date="2022-07" db="EMBL/GenBank/DDBJ databases">
        <authorList>
            <person name="Xamxidin M."/>
            <person name="Wu M."/>
        </authorList>
    </citation>
    <scope>NUCLEOTIDE SEQUENCE [LARGE SCALE GENOMIC DNA]</scope>
    <source>
        <strain evidence="15 16">NBRC 111650</strain>
    </source>
</reference>
<evidence type="ECO:0000256" key="3">
    <source>
        <dbReference type="ARBA" id="ARBA00012438"/>
    </source>
</evidence>
<dbReference type="InterPro" id="IPR011006">
    <property type="entry name" value="CheY-like_superfamily"/>
</dbReference>
<comment type="caution">
    <text evidence="15">The sequence shown here is derived from an EMBL/GenBank/DDBJ whole genome shotgun (WGS) entry which is preliminary data.</text>
</comment>
<feature type="coiled-coil region" evidence="8">
    <location>
        <begin position="89"/>
        <end position="119"/>
    </location>
</feature>
<dbReference type="GO" id="GO:0005524">
    <property type="term" value="F:ATP binding"/>
    <property type="evidence" value="ECO:0007669"/>
    <property type="project" value="UniProtKB-KW"/>
</dbReference>
<accession>A0ABT1WKD7</accession>
<evidence type="ECO:0000256" key="9">
    <source>
        <dbReference type="SAM" id="Phobius"/>
    </source>
</evidence>
<evidence type="ECO:0000259" key="12">
    <source>
        <dbReference type="PROSITE" id="PS50112"/>
    </source>
</evidence>
<dbReference type="RefSeq" id="WP_256765135.1">
    <property type="nucleotide sequence ID" value="NZ_JANIGO010000004.1"/>
</dbReference>
<dbReference type="SMART" id="SM00091">
    <property type="entry name" value="PAS"/>
    <property type="match status" value="2"/>
</dbReference>
<evidence type="ECO:0000256" key="2">
    <source>
        <dbReference type="ARBA" id="ARBA00004370"/>
    </source>
</evidence>
<evidence type="ECO:0000259" key="10">
    <source>
        <dbReference type="PROSITE" id="PS50109"/>
    </source>
</evidence>
<dbReference type="PROSITE" id="PS50885">
    <property type="entry name" value="HAMP"/>
    <property type="match status" value="1"/>
</dbReference>
<feature type="domain" description="Response regulatory" evidence="11">
    <location>
        <begin position="935"/>
        <end position="1052"/>
    </location>
</feature>
<dbReference type="PANTHER" id="PTHR43047:SF72">
    <property type="entry name" value="OSMOSENSING HISTIDINE PROTEIN KINASE SLN1"/>
    <property type="match status" value="1"/>
</dbReference>
<dbReference type="SUPFAM" id="SSF55874">
    <property type="entry name" value="ATPase domain of HSP90 chaperone/DNA topoisomerase II/histidine kinase"/>
    <property type="match status" value="1"/>
</dbReference>
<keyword evidence="9" id="KW-0812">Transmembrane</keyword>
<protein>
    <recommendedName>
        <fullName evidence="3">histidine kinase</fullName>
        <ecNumber evidence="3">2.7.13.3</ecNumber>
    </recommendedName>
</protein>
<dbReference type="SMART" id="SM00448">
    <property type="entry name" value="REC"/>
    <property type="match status" value="1"/>
</dbReference>
<dbReference type="SMART" id="SM00304">
    <property type="entry name" value="HAMP"/>
    <property type="match status" value="1"/>
</dbReference>
<dbReference type="InterPro" id="IPR035965">
    <property type="entry name" value="PAS-like_dom_sf"/>
</dbReference>
<dbReference type="Pfam" id="PF00672">
    <property type="entry name" value="HAMP"/>
    <property type="match status" value="1"/>
</dbReference>
<keyword evidence="5" id="KW-0808">Transferase</keyword>
<dbReference type="EC" id="2.7.13.3" evidence="3"/>
<dbReference type="InterPro" id="IPR036890">
    <property type="entry name" value="HATPase_C_sf"/>
</dbReference>
<dbReference type="CDD" id="cd17546">
    <property type="entry name" value="REC_hyHK_CKI1_RcsC-like"/>
    <property type="match status" value="1"/>
</dbReference>
<evidence type="ECO:0000256" key="5">
    <source>
        <dbReference type="ARBA" id="ARBA00022679"/>
    </source>
</evidence>
<dbReference type="PROSITE" id="PS50110">
    <property type="entry name" value="RESPONSE_REGULATORY"/>
    <property type="match status" value="1"/>
</dbReference>
<keyword evidence="8" id="KW-0175">Coiled coil</keyword>
<keyword evidence="9" id="KW-0472">Membrane</keyword>
<feature type="domain" description="HAMP" evidence="14">
    <location>
        <begin position="192"/>
        <end position="244"/>
    </location>
</feature>
<dbReference type="Gene3D" id="1.10.287.130">
    <property type="match status" value="1"/>
</dbReference>
<keyword evidence="4 7" id="KW-0597">Phosphoprotein</keyword>
<feature type="transmembrane region" description="Helical" evidence="9">
    <location>
        <begin position="12"/>
        <end position="32"/>
    </location>
</feature>
<dbReference type="PANTHER" id="PTHR43047">
    <property type="entry name" value="TWO-COMPONENT HISTIDINE PROTEIN KINASE"/>
    <property type="match status" value="1"/>
</dbReference>
<name>A0ABT1WKD7_9BURK</name>
<evidence type="ECO:0000256" key="6">
    <source>
        <dbReference type="ARBA" id="ARBA00022777"/>
    </source>
</evidence>
<gene>
    <name evidence="15" type="ORF">NQT62_12925</name>
</gene>
<dbReference type="SUPFAM" id="SSF52172">
    <property type="entry name" value="CheY-like"/>
    <property type="match status" value="1"/>
</dbReference>
<evidence type="ECO:0000259" key="14">
    <source>
        <dbReference type="PROSITE" id="PS50885"/>
    </source>
</evidence>
<dbReference type="Gene3D" id="3.30.565.10">
    <property type="entry name" value="Histidine kinase-like ATPase, C-terminal domain"/>
    <property type="match status" value="1"/>
</dbReference>
<dbReference type="InterPro" id="IPR000700">
    <property type="entry name" value="PAS-assoc_C"/>
</dbReference>
<dbReference type="SUPFAM" id="SSF47384">
    <property type="entry name" value="Homodimeric domain of signal transducing histidine kinase"/>
    <property type="match status" value="1"/>
</dbReference>
<dbReference type="InterPro" id="IPR001610">
    <property type="entry name" value="PAC"/>
</dbReference>
<dbReference type="InterPro" id="IPR001789">
    <property type="entry name" value="Sig_transdc_resp-reg_receiver"/>
</dbReference>
<dbReference type="PROSITE" id="PS50109">
    <property type="entry name" value="HIS_KIN"/>
    <property type="match status" value="1"/>
</dbReference>
<evidence type="ECO:0000256" key="7">
    <source>
        <dbReference type="PROSITE-ProRule" id="PRU00169"/>
    </source>
</evidence>
<dbReference type="InterPro" id="IPR003661">
    <property type="entry name" value="HisK_dim/P_dom"/>
</dbReference>
<proteinExistence type="predicted"/>
<dbReference type="CDD" id="cd06225">
    <property type="entry name" value="HAMP"/>
    <property type="match status" value="1"/>
</dbReference>
<dbReference type="SUPFAM" id="SSF55785">
    <property type="entry name" value="PYP-like sensor domain (PAS domain)"/>
    <property type="match status" value="3"/>
</dbReference>
<dbReference type="Gene3D" id="3.30.450.20">
    <property type="entry name" value="PAS domain"/>
    <property type="match status" value="3"/>
</dbReference>
<feature type="domain" description="Histidine kinase" evidence="10">
    <location>
        <begin position="692"/>
        <end position="913"/>
    </location>
</feature>
<feature type="domain" description="PAS" evidence="12">
    <location>
        <begin position="413"/>
        <end position="483"/>
    </location>
</feature>
<dbReference type="Proteomes" id="UP001204142">
    <property type="component" value="Unassembled WGS sequence"/>
</dbReference>
<dbReference type="SUPFAM" id="SSF158472">
    <property type="entry name" value="HAMP domain-like"/>
    <property type="match status" value="1"/>
</dbReference>
<dbReference type="InterPro" id="IPR003594">
    <property type="entry name" value="HATPase_dom"/>
</dbReference>
<feature type="domain" description="PAC" evidence="13">
    <location>
        <begin position="351"/>
        <end position="406"/>
    </location>
</feature>
<dbReference type="Pfam" id="PF08448">
    <property type="entry name" value="PAS_4"/>
    <property type="match status" value="1"/>
</dbReference>
<dbReference type="Pfam" id="PF08447">
    <property type="entry name" value="PAS_3"/>
    <property type="match status" value="1"/>
</dbReference>
<dbReference type="Gene3D" id="3.40.50.2300">
    <property type="match status" value="1"/>
</dbReference>
<sequence>MSFQIRLNRAVLGSFLFGVAMVLACLLALTVYESTIQQTRDTATEANALARYANQLVVTTHTISTYPGETNSEQWLQLFGEVHGHAEQLVRLHANAQDLENLNARLDEMVQIYQAYRNTKAIESESVNVRRSEVLVDRLIAEAQQISELSYNIQDTANMDLRSTLDERRYVLIATLLAFVVGTFVLLYLMHTNVLRPLNHIRTVAGLIQQGNLQARCTLPQGDEIGDVAAAIDNLADGLVHRIHELSRLNLQLETQNEEKSRTSLQLNGVLDELSKTSGILEIAGRMCGVGGWHINLENHDLTWSEQVYRIVEAPTGYQPKLEEALQLYPPQARATLSAALEQAEKTGERIDLELPLITFKGRDIWVHVFGELIYSHNGQQAVAVGISGAFQDITERKAFEKALVERAVQEENNQRWMQMANSLPQLLWTCNAEGACDYLSVRWGQYTGKPVAELLDDRWLGSVHPEDRDALVQAWTTAVQTHDVFRCEFRIRRFDGEYRWFDTRAVPIFDDAGALLRWVGSNTDIQTDKELRDRIANLNMFLEKQVEQRTAELNATKRDLSKILDSVPTLIGYWDSQLRNKFANKAYGLWFNLGNRDITGIHLSELLPTDIYQRNLPMVMKALMGEHMKFTTTFPASEHLPQRTGLLELIPDFQEDGVQGFYVIMQDVTEIQQAKEEAFNMSQAKTKFIATVSHELRNPLNVVLGTASLIEQDLPPGDMQASFQQLSSAAESARIILDDLLDASAIERGQLRLERIPFELNNLIQQTVALYTPGATAKDLKLNLQLTGEDPAVVLGDPTRLKQIVQNLLSNAIKFTATGQVRCTAELIKNQSNLLDLQLMIQDSGIGMREDQLRGLFTPYYQADSATFRKFGGTGLGLSIVKALVEAMQGHIEVESTPEVGTTFKVRIPFAMQGGVKAAAQRETANDAHSKPIHCLVVDDEPINRKVLRLLLEKQGHQVDIADTGEAAIALCQHAAFDLFILDLEMPGLNGFETAQVIRSEPGPNQHARMVAFSGAVSDDMERQALSCGMNGFVTKPINPAKLIQLVNAGVREAV</sequence>
<comment type="subcellular location">
    <subcellularLocation>
        <location evidence="2">Membrane</location>
    </subcellularLocation>
</comment>
<organism evidence="15 16">
    <name type="scientific">Limnobacter humi</name>
    <dbReference type="NCBI Taxonomy" id="1778671"/>
    <lineage>
        <taxon>Bacteria</taxon>
        <taxon>Pseudomonadati</taxon>
        <taxon>Pseudomonadota</taxon>
        <taxon>Betaproteobacteria</taxon>
        <taxon>Burkholderiales</taxon>
        <taxon>Burkholderiaceae</taxon>
        <taxon>Limnobacter</taxon>
    </lineage>
</organism>
<dbReference type="CDD" id="cd00082">
    <property type="entry name" value="HisKA"/>
    <property type="match status" value="1"/>
</dbReference>
<dbReference type="Pfam" id="PF00512">
    <property type="entry name" value="HisKA"/>
    <property type="match status" value="1"/>
</dbReference>
<dbReference type="PROSITE" id="PS50113">
    <property type="entry name" value="PAC"/>
    <property type="match status" value="2"/>
</dbReference>
<dbReference type="Gene3D" id="6.10.340.10">
    <property type="match status" value="1"/>
</dbReference>